<dbReference type="OrthoDB" id="3163292at2759"/>
<dbReference type="PROSITE" id="PS00463">
    <property type="entry name" value="ZN2_CY6_FUNGAL_1"/>
    <property type="match status" value="1"/>
</dbReference>
<evidence type="ECO:0000256" key="2">
    <source>
        <dbReference type="ARBA" id="ARBA00022723"/>
    </source>
</evidence>
<dbReference type="InterPro" id="IPR001138">
    <property type="entry name" value="Zn2Cys6_DnaBD"/>
</dbReference>
<evidence type="ECO:0000256" key="4">
    <source>
        <dbReference type="ARBA" id="ARBA00023125"/>
    </source>
</evidence>
<accession>A0A8T9BW14</accession>
<keyword evidence="10" id="KW-1185">Reference proteome</keyword>
<name>A0A8T9BW14_9HELO</name>
<dbReference type="PANTHER" id="PTHR31845">
    <property type="entry name" value="FINGER DOMAIN PROTEIN, PUTATIVE-RELATED"/>
    <property type="match status" value="1"/>
</dbReference>
<dbReference type="GO" id="GO:0000981">
    <property type="term" value="F:DNA-binding transcription factor activity, RNA polymerase II-specific"/>
    <property type="evidence" value="ECO:0007669"/>
    <property type="project" value="InterPro"/>
</dbReference>
<dbReference type="InterPro" id="IPR036864">
    <property type="entry name" value="Zn2-C6_fun-type_DNA-bd_sf"/>
</dbReference>
<comment type="subcellular location">
    <subcellularLocation>
        <location evidence="1">Nucleus</location>
    </subcellularLocation>
</comment>
<dbReference type="Pfam" id="PF00172">
    <property type="entry name" value="Zn_clus"/>
    <property type="match status" value="1"/>
</dbReference>
<protein>
    <submittedName>
        <fullName evidence="9">Regulatory protein LEU3</fullName>
    </submittedName>
</protein>
<dbReference type="GO" id="GO:0005634">
    <property type="term" value="C:nucleus"/>
    <property type="evidence" value="ECO:0007669"/>
    <property type="project" value="UniProtKB-SubCell"/>
</dbReference>
<dbReference type="GO" id="GO:0000976">
    <property type="term" value="F:transcription cis-regulatory region binding"/>
    <property type="evidence" value="ECO:0007669"/>
    <property type="project" value="TreeGrafter"/>
</dbReference>
<organism evidence="9 10">
    <name type="scientific">Lachnellula suecica</name>
    <dbReference type="NCBI Taxonomy" id="602035"/>
    <lineage>
        <taxon>Eukaryota</taxon>
        <taxon>Fungi</taxon>
        <taxon>Dikarya</taxon>
        <taxon>Ascomycota</taxon>
        <taxon>Pezizomycotina</taxon>
        <taxon>Leotiomycetes</taxon>
        <taxon>Helotiales</taxon>
        <taxon>Lachnaceae</taxon>
        <taxon>Lachnellula</taxon>
    </lineage>
</organism>
<evidence type="ECO:0000259" key="8">
    <source>
        <dbReference type="PROSITE" id="PS50048"/>
    </source>
</evidence>
<keyword evidence="2" id="KW-0479">Metal-binding</keyword>
<evidence type="ECO:0000313" key="10">
    <source>
        <dbReference type="Proteomes" id="UP000469558"/>
    </source>
</evidence>
<dbReference type="PANTHER" id="PTHR31845:SF21">
    <property type="entry name" value="REGULATORY PROTEIN LEU3"/>
    <property type="match status" value="1"/>
</dbReference>
<gene>
    <name evidence="9" type="primary">LEU3_1</name>
    <name evidence="9" type="ORF">LSUE1_G007760</name>
</gene>
<keyword evidence="4" id="KW-0238">DNA-binding</keyword>
<sequence length="667" mass="74741">MASSARTSVDNSDGSPARQTRITRAKQVVCTACRQSKVRCVSNGFGECSRCSRIGLECKRDTEYKRQSKSRKIAELETQVQLLASAFNESNAVTKNNRPVPEISTPPPNLEQGPTNLDLNTRKFHPAINATFNGLVPAPCLSSWSESQIRPAVNGPSNGTQPFVSLTEEGPSLSGGLRPLAKESRSIKSVHLTTSQIDHLFEVFFEHYHPSLPFLDPSKSPDDYYDSGESIFWTIISIASRRYQDDFMLFIVLSEWVPKLVWSLITTPVYNLALVQSIILISIWPFPTDSTYKDTLITLSSIALSAAMQIGLHRPMNTSDFQRRLTQWKKTSIDEKECKERTATWAAANIVSQTVNSTYGLLPTTPFDKTIEFACQAGNIYTLPDSLRFKLILQRYCDRVTKVIYSDLRESFDSSHPNDKPGFILTWESNLNALDFELNEIEKEHSASFSVHDTIYLACARLYIHTMYFFDSSCTPTRKAGVLRAYASALSLITTLFSADATTSLFSHISAYHMRMFLTATCLVLKVLRSSYRQDVDFEEGKGLFDRATLAAGRCSIASGDTAGKITRLMAQVWHSGNEEALNEPPELLVKSRLGASIIYDFIWTWKQECGGLEERHPLSKPIPPSSPSEEENMMFQPLDVFQDASFVDLEFLNDPNWMDGFGNPVA</sequence>
<feature type="region of interest" description="Disordered" evidence="7">
    <location>
        <begin position="1"/>
        <end position="20"/>
    </location>
</feature>
<comment type="caution">
    <text evidence="9">The sequence shown here is derived from an EMBL/GenBank/DDBJ whole genome shotgun (WGS) entry which is preliminary data.</text>
</comment>
<dbReference type="Pfam" id="PF04082">
    <property type="entry name" value="Fungal_trans"/>
    <property type="match status" value="1"/>
</dbReference>
<keyword evidence="6" id="KW-0539">Nucleus</keyword>
<proteinExistence type="predicted"/>
<dbReference type="AlphaFoldDB" id="A0A8T9BW14"/>
<dbReference type="InterPro" id="IPR051089">
    <property type="entry name" value="prtT"/>
</dbReference>
<evidence type="ECO:0000313" key="9">
    <source>
        <dbReference type="EMBL" id="TVY65581.1"/>
    </source>
</evidence>
<dbReference type="InterPro" id="IPR007219">
    <property type="entry name" value="XnlR_reg_dom"/>
</dbReference>
<dbReference type="PROSITE" id="PS50048">
    <property type="entry name" value="ZN2_CY6_FUNGAL_2"/>
    <property type="match status" value="1"/>
</dbReference>
<feature type="domain" description="Zn(2)-C6 fungal-type" evidence="8">
    <location>
        <begin position="29"/>
        <end position="60"/>
    </location>
</feature>
<reference evidence="9 10" key="1">
    <citation type="submission" date="2018-05" db="EMBL/GenBank/DDBJ databases">
        <title>Genome sequencing and assembly of the regulated plant pathogen Lachnellula willkommii and related sister species for the development of diagnostic species identification markers.</title>
        <authorList>
            <person name="Giroux E."/>
            <person name="Bilodeau G."/>
        </authorList>
    </citation>
    <scope>NUCLEOTIDE SEQUENCE [LARGE SCALE GENOMIC DNA]</scope>
    <source>
        <strain evidence="9 10">CBS 268.59</strain>
    </source>
</reference>
<keyword evidence="5" id="KW-0804">Transcription</keyword>
<evidence type="ECO:0000256" key="3">
    <source>
        <dbReference type="ARBA" id="ARBA00023015"/>
    </source>
</evidence>
<keyword evidence="3" id="KW-0805">Transcription regulation</keyword>
<dbReference type="SUPFAM" id="SSF57701">
    <property type="entry name" value="Zn2/Cys6 DNA-binding domain"/>
    <property type="match status" value="1"/>
</dbReference>
<dbReference type="Gene3D" id="4.10.240.10">
    <property type="entry name" value="Zn(2)-C6 fungal-type DNA-binding domain"/>
    <property type="match status" value="1"/>
</dbReference>
<dbReference type="GO" id="GO:0008270">
    <property type="term" value="F:zinc ion binding"/>
    <property type="evidence" value="ECO:0007669"/>
    <property type="project" value="InterPro"/>
</dbReference>
<evidence type="ECO:0000256" key="6">
    <source>
        <dbReference type="ARBA" id="ARBA00023242"/>
    </source>
</evidence>
<dbReference type="CDD" id="cd12148">
    <property type="entry name" value="fungal_TF_MHR"/>
    <property type="match status" value="1"/>
</dbReference>
<evidence type="ECO:0000256" key="1">
    <source>
        <dbReference type="ARBA" id="ARBA00004123"/>
    </source>
</evidence>
<dbReference type="CDD" id="cd00067">
    <property type="entry name" value="GAL4"/>
    <property type="match status" value="1"/>
</dbReference>
<evidence type="ECO:0000256" key="5">
    <source>
        <dbReference type="ARBA" id="ARBA00023163"/>
    </source>
</evidence>
<dbReference type="EMBL" id="QGMK01001686">
    <property type="protein sequence ID" value="TVY65581.1"/>
    <property type="molecule type" value="Genomic_DNA"/>
</dbReference>
<evidence type="ECO:0000256" key="7">
    <source>
        <dbReference type="SAM" id="MobiDB-lite"/>
    </source>
</evidence>
<dbReference type="Proteomes" id="UP000469558">
    <property type="component" value="Unassembled WGS sequence"/>
</dbReference>